<feature type="region of interest" description="Disordered" evidence="1">
    <location>
        <begin position="1"/>
        <end position="21"/>
    </location>
</feature>
<evidence type="ECO:0008006" key="3">
    <source>
        <dbReference type="Google" id="ProtNLM"/>
    </source>
</evidence>
<evidence type="ECO:0000256" key="1">
    <source>
        <dbReference type="SAM" id="MobiDB-lite"/>
    </source>
</evidence>
<dbReference type="EMBL" id="LAZR01009206">
    <property type="protein sequence ID" value="KKM74035.1"/>
    <property type="molecule type" value="Genomic_DNA"/>
</dbReference>
<organism evidence="2">
    <name type="scientific">marine sediment metagenome</name>
    <dbReference type="NCBI Taxonomy" id="412755"/>
    <lineage>
        <taxon>unclassified sequences</taxon>
        <taxon>metagenomes</taxon>
        <taxon>ecological metagenomes</taxon>
    </lineage>
</organism>
<proteinExistence type="predicted"/>
<dbReference type="AlphaFoldDB" id="A0A0F9MBI9"/>
<sequence>MKKELSEEEFKKLEKSHTDIEGDNKKNKDNLLEAYKNIVDILKEYLDLKEEYYNIIALWIIGTYFHDKFPSYPYLYFNAMKGSGKTRTINLITCLSENGSVQNSMTEAVLFRTEGTLAIDEFEGVSKKGNENLRELLNSAYKKGVKVKRMRQQKTEEGMKQVVEEFNVYRPIVLANIWGMENVLGDRCISLVLERSGKTKITNLIEIFREEKIVVETKKLLNLVSLVSMSFHIERYREWNKFVKFKKINDTNYIYNTNNTNNTNDTNLINPFEIISSMDLNGRELELSLPLCLIANEISTDLLKETTLTLKSIFSAKKDEELTENYDISLYDFVSQYTENSWVSMTQIVKDFREFLVSNEEWINSKWMGRALKRLVLVKDKKRHGRGRHIILDIKKAQDKIKMFK</sequence>
<evidence type="ECO:0000313" key="2">
    <source>
        <dbReference type="EMBL" id="KKM74035.1"/>
    </source>
</evidence>
<name>A0A0F9MBI9_9ZZZZ</name>
<protein>
    <recommendedName>
        <fullName evidence="3">DUF3631 domain-containing protein</fullName>
    </recommendedName>
</protein>
<reference evidence="2" key="1">
    <citation type="journal article" date="2015" name="Nature">
        <title>Complex archaea that bridge the gap between prokaryotes and eukaryotes.</title>
        <authorList>
            <person name="Spang A."/>
            <person name="Saw J.H."/>
            <person name="Jorgensen S.L."/>
            <person name="Zaremba-Niedzwiedzka K."/>
            <person name="Martijn J."/>
            <person name="Lind A.E."/>
            <person name="van Eijk R."/>
            <person name="Schleper C."/>
            <person name="Guy L."/>
            <person name="Ettema T.J."/>
        </authorList>
    </citation>
    <scope>NUCLEOTIDE SEQUENCE</scope>
</reference>
<gene>
    <name evidence="2" type="ORF">LCGC14_1404480</name>
</gene>
<comment type="caution">
    <text evidence="2">The sequence shown here is derived from an EMBL/GenBank/DDBJ whole genome shotgun (WGS) entry which is preliminary data.</text>
</comment>
<accession>A0A0F9MBI9</accession>